<feature type="transmembrane region" description="Helical" evidence="1">
    <location>
        <begin position="165"/>
        <end position="190"/>
    </location>
</feature>
<evidence type="ECO:0000313" key="4">
    <source>
        <dbReference type="Proteomes" id="UP000828390"/>
    </source>
</evidence>
<keyword evidence="1" id="KW-0812">Transmembrane</keyword>
<reference evidence="3" key="2">
    <citation type="submission" date="2020-11" db="EMBL/GenBank/DDBJ databases">
        <authorList>
            <person name="McCartney M.A."/>
            <person name="Auch B."/>
            <person name="Kono T."/>
            <person name="Mallez S."/>
            <person name="Becker A."/>
            <person name="Gohl D.M."/>
            <person name="Silverstein K.A.T."/>
            <person name="Koren S."/>
            <person name="Bechman K.B."/>
            <person name="Herman A."/>
            <person name="Abrahante J.E."/>
            <person name="Garbe J."/>
        </authorList>
    </citation>
    <scope>NUCLEOTIDE SEQUENCE</scope>
    <source>
        <strain evidence="3">Duluth1</strain>
        <tissue evidence="3">Whole animal</tissue>
    </source>
</reference>
<dbReference type="Proteomes" id="UP000828390">
    <property type="component" value="Unassembled WGS sequence"/>
</dbReference>
<sequence>MSKCESQYIGECFSGYQMADTFCYKYYYTSRSTWNEADARCEQDGAFLIKLESLTKLRVVKSIIQTEELGLNAANISIDVWVGARNYSNGFVWKDATGVSSDLWNEGEPSKCADNKEDCVQIKHRTDCYLNTFRCDFQQAFVCQGPKLNQTPMTARQETRGNISIGFIALASVSSVVGLLAVILGVYICLMRKKRRSSAGQHNGVTERSQPAIEPPYDQCSARASHEDHQYNYIIPADYDYVIPADDDGYLDMTAGSHTATFKC</sequence>
<dbReference type="SMART" id="SM00034">
    <property type="entry name" value="CLECT"/>
    <property type="match status" value="1"/>
</dbReference>
<dbReference type="PANTHER" id="PTHR22803">
    <property type="entry name" value="MANNOSE, PHOSPHOLIPASE, LECTIN RECEPTOR RELATED"/>
    <property type="match status" value="1"/>
</dbReference>
<comment type="caution">
    <text evidence="3">The sequence shown here is derived from an EMBL/GenBank/DDBJ whole genome shotgun (WGS) entry which is preliminary data.</text>
</comment>
<keyword evidence="1" id="KW-0472">Membrane</keyword>
<proteinExistence type="predicted"/>
<organism evidence="3 4">
    <name type="scientific">Dreissena polymorpha</name>
    <name type="common">Zebra mussel</name>
    <name type="synonym">Mytilus polymorpha</name>
    <dbReference type="NCBI Taxonomy" id="45954"/>
    <lineage>
        <taxon>Eukaryota</taxon>
        <taxon>Metazoa</taxon>
        <taxon>Spiralia</taxon>
        <taxon>Lophotrochozoa</taxon>
        <taxon>Mollusca</taxon>
        <taxon>Bivalvia</taxon>
        <taxon>Autobranchia</taxon>
        <taxon>Heteroconchia</taxon>
        <taxon>Euheterodonta</taxon>
        <taxon>Imparidentia</taxon>
        <taxon>Neoheterodontei</taxon>
        <taxon>Myida</taxon>
        <taxon>Dreissenoidea</taxon>
        <taxon>Dreissenidae</taxon>
        <taxon>Dreissena</taxon>
    </lineage>
</organism>
<dbReference type="InterPro" id="IPR016187">
    <property type="entry name" value="CTDL_fold"/>
</dbReference>
<dbReference type="InterPro" id="IPR001304">
    <property type="entry name" value="C-type_lectin-like"/>
</dbReference>
<keyword evidence="4" id="KW-1185">Reference proteome</keyword>
<dbReference type="Gene3D" id="3.10.100.10">
    <property type="entry name" value="Mannose-Binding Protein A, subunit A"/>
    <property type="match status" value="1"/>
</dbReference>
<keyword evidence="1" id="KW-1133">Transmembrane helix</keyword>
<dbReference type="CDD" id="cd00037">
    <property type="entry name" value="CLECT"/>
    <property type="match status" value="1"/>
</dbReference>
<dbReference type="InterPro" id="IPR016186">
    <property type="entry name" value="C-type_lectin-like/link_sf"/>
</dbReference>
<dbReference type="InterPro" id="IPR050111">
    <property type="entry name" value="C-type_lectin/snaclec_domain"/>
</dbReference>
<dbReference type="SUPFAM" id="SSF56436">
    <property type="entry name" value="C-type lectin-like"/>
    <property type="match status" value="1"/>
</dbReference>
<feature type="domain" description="C-type lectin" evidence="2">
    <location>
        <begin position="19"/>
        <end position="144"/>
    </location>
</feature>
<dbReference type="Pfam" id="PF00059">
    <property type="entry name" value="Lectin_C"/>
    <property type="match status" value="1"/>
</dbReference>
<accession>A0A9D4M528</accession>
<evidence type="ECO:0000256" key="1">
    <source>
        <dbReference type="SAM" id="Phobius"/>
    </source>
</evidence>
<name>A0A9D4M528_DREPO</name>
<protein>
    <recommendedName>
        <fullName evidence="2">C-type lectin domain-containing protein</fullName>
    </recommendedName>
</protein>
<dbReference type="PROSITE" id="PS50041">
    <property type="entry name" value="C_TYPE_LECTIN_2"/>
    <property type="match status" value="1"/>
</dbReference>
<reference evidence="3" key="1">
    <citation type="journal article" date="2019" name="bioRxiv">
        <title>The Genome of the Zebra Mussel, Dreissena polymorpha: A Resource for Invasive Species Research.</title>
        <authorList>
            <person name="McCartney M.A."/>
            <person name="Auch B."/>
            <person name="Kono T."/>
            <person name="Mallez S."/>
            <person name="Zhang Y."/>
            <person name="Obille A."/>
            <person name="Becker A."/>
            <person name="Abrahante J.E."/>
            <person name="Garbe J."/>
            <person name="Badalamenti J.P."/>
            <person name="Herman A."/>
            <person name="Mangelson H."/>
            <person name="Liachko I."/>
            <person name="Sullivan S."/>
            <person name="Sone E.D."/>
            <person name="Koren S."/>
            <person name="Silverstein K.A.T."/>
            <person name="Beckman K.B."/>
            <person name="Gohl D.M."/>
        </authorList>
    </citation>
    <scope>NUCLEOTIDE SEQUENCE</scope>
    <source>
        <strain evidence="3">Duluth1</strain>
        <tissue evidence="3">Whole animal</tissue>
    </source>
</reference>
<evidence type="ECO:0000259" key="2">
    <source>
        <dbReference type="PROSITE" id="PS50041"/>
    </source>
</evidence>
<evidence type="ECO:0000313" key="3">
    <source>
        <dbReference type="EMBL" id="KAH3869763.1"/>
    </source>
</evidence>
<dbReference type="EMBL" id="JAIWYP010000002">
    <property type="protein sequence ID" value="KAH3869763.1"/>
    <property type="molecule type" value="Genomic_DNA"/>
</dbReference>
<gene>
    <name evidence="3" type="ORF">DPMN_032933</name>
</gene>
<dbReference type="AlphaFoldDB" id="A0A9D4M528"/>